<accession>A0ABQ8PB82</accession>
<feature type="compositionally biased region" description="Polar residues" evidence="1">
    <location>
        <begin position="186"/>
        <end position="196"/>
    </location>
</feature>
<sequence>MEQQANGFGARYGGAQGSSNPNSLQFYTMSKLRQEDGDDRTASVLGGFSGTAGNNAAFKGVNSYSNYNYHASDVGIGGTSNMPSSSFPGGDTCVAGPRVIPSSQHPGPSSGFGSSASAGSNIPRKSPFDIGEPGGQFGGGRSDSGPGNPGAPGYPGDGFGGGVPLGPMSASGPQSCGGVGRELSGSADSLQGAKPSSFSSLTGLIRLLNPSLLWSTGQYGPSSAAAAAGDYRGGHQQGGSEEDLDDILNEPPLLEELGIDPENIARYLKRSEPPD</sequence>
<dbReference type="Proteomes" id="UP001071777">
    <property type="component" value="Unassembled WGS sequence"/>
</dbReference>
<name>A0ABQ8PB82_9CRYT</name>
<evidence type="ECO:0000313" key="3">
    <source>
        <dbReference type="Proteomes" id="UP001071777"/>
    </source>
</evidence>
<evidence type="ECO:0000256" key="1">
    <source>
        <dbReference type="SAM" id="MobiDB-lite"/>
    </source>
</evidence>
<reference evidence="2" key="1">
    <citation type="submission" date="2022-10" db="EMBL/GenBank/DDBJ databases">
        <title>Adaptive evolution leads to modifications in subtelomeric GC content in a zoonotic Cryptosporidium species.</title>
        <authorList>
            <person name="Li J."/>
            <person name="Feng Y."/>
            <person name="Xiao L."/>
        </authorList>
    </citation>
    <scope>NUCLEOTIDE SEQUENCE</scope>
    <source>
        <strain evidence="2">25894</strain>
    </source>
</reference>
<comment type="caution">
    <text evidence="2">The sequence shown here is derived from an EMBL/GenBank/DDBJ whole genome shotgun (WGS) entry which is preliminary data.</text>
</comment>
<feature type="region of interest" description="Disordered" evidence="1">
    <location>
        <begin position="1"/>
        <end position="23"/>
    </location>
</feature>
<feature type="compositionally biased region" description="Gly residues" evidence="1">
    <location>
        <begin position="132"/>
        <end position="164"/>
    </location>
</feature>
<gene>
    <name evidence="2" type="ORF">OJ252_1083</name>
</gene>
<protein>
    <submittedName>
        <fullName evidence="2">Yip1p like integral membrane protein</fullName>
    </submittedName>
</protein>
<evidence type="ECO:0000313" key="2">
    <source>
        <dbReference type="EMBL" id="KAJ1612954.1"/>
    </source>
</evidence>
<organism evidence="2 3">
    <name type="scientific">Cryptosporidium canis</name>
    <dbReference type="NCBI Taxonomy" id="195482"/>
    <lineage>
        <taxon>Eukaryota</taxon>
        <taxon>Sar</taxon>
        <taxon>Alveolata</taxon>
        <taxon>Apicomplexa</taxon>
        <taxon>Conoidasida</taxon>
        <taxon>Coccidia</taxon>
        <taxon>Eucoccidiorida</taxon>
        <taxon>Eimeriorina</taxon>
        <taxon>Cryptosporidiidae</taxon>
        <taxon>Cryptosporidium</taxon>
    </lineage>
</organism>
<dbReference type="EMBL" id="JAPCXB010000039">
    <property type="protein sequence ID" value="KAJ1612954.1"/>
    <property type="molecule type" value="Genomic_DNA"/>
</dbReference>
<feature type="region of interest" description="Disordered" evidence="1">
    <location>
        <begin position="79"/>
        <end position="196"/>
    </location>
</feature>
<keyword evidence="3" id="KW-1185">Reference proteome</keyword>
<feature type="region of interest" description="Disordered" evidence="1">
    <location>
        <begin position="223"/>
        <end position="248"/>
    </location>
</feature>
<proteinExistence type="predicted"/>
<feature type="compositionally biased region" description="Low complexity" evidence="1">
    <location>
        <begin position="101"/>
        <end position="120"/>
    </location>
</feature>